<name>K6YYS8_9ALTE</name>
<proteinExistence type="predicted"/>
<comment type="caution">
    <text evidence="1">The sequence shown here is derived from an EMBL/GenBank/DDBJ whole genome shotgun (WGS) entry which is preliminary data.</text>
</comment>
<dbReference type="RefSeq" id="WP_006011709.1">
    <property type="nucleotide sequence ID" value="NZ_AUAV01000014.1"/>
</dbReference>
<keyword evidence="2" id="KW-1185">Reference proteome</keyword>
<evidence type="ECO:0000313" key="1">
    <source>
        <dbReference type="EMBL" id="GAC29141.1"/>
    </source>
</evidence>
<dbReference type="OrthoDB" id="5822620at2"/>
<dbReference type="EMBL" id="BAEQ01000042">
    <property type="protein sequence ID" value="GAC29141.1"/>
    <property type="molecule type" value="Genomic_DNA"/>
</dbReference>
<evidence type="ECO:0000313" key="2">
    <source>
        <dbReference type="Proteomes" id="UP000006251"/>
    </source>
</evidence>
<dbReference type="STRING" id="1121922.GCA_000428905_02659"/>
<sequence length="93" mass="10950">MARKTALQTLLETHPNLVHSELCKVTSHVQREEDGWYVNTLLIINLDVPFIFKRRKKYNNLESRVVNLTYYPEVKEVAGMQFETMKVVRIKVS</sequence>
<accession>K6YYS8</accession>
<dbReference type="AlphaFoldDB" id="K6YYS8"/>
<dbReference type="Proteomes" id="UP000006251">
    <property type="component" value="Unassembled WGS sequence"/>
</dbReference>
<gene>
    <name evidence="1" type="ORF">GPAL_2280</name>
</gene>
<organism evidence="1 2">
    <name type="scientific">Brumicola pallidula DSM 14239 = ACAM 615</name>
    <dbReference type="NCBI Taxonomy" id="1121922"/>
    <lineage>
        <taxon>Bacteria</taxon>
        <taxon>Pseudomonadati</taxon>
        <taxon>Pseudomonadota</taxon>
        <taxon>Gammaproteobacteria</taxon>
        <taxon>Alteromonadales</taxon>
        <taxon>Alteromonadaceae</taxon>
        <taxon>Brumicola</taxon>
    </lineage>
</organism>
<reference evidence="2" key="1">
    <citation type="journal article" date="2014" name="Environ. Microbiol.">
        <title>Comparative genomics of the marine bacterial genus Glaciecola reveals the high degree of genomic diversity and genomic characteristic for cold adaptation.</title>
        <authorList>
            <person name="Qin Q.L."/>
            <person name="Xie B.B."/>
            <person name="Yu Y."/>
            <person name="Shu Y.L."/>
            <person name="Rong J.C."/>
            <person name="Zhang Y.J."/>
            <person name="Zhao D.L."/>
            <person name="Chen X.L."/>
            <person name="Zhang X.Y."/>
            <person name="Chen B."/>
            <person name="Zhou B.C."/>
            <person name="Zhang Y.Z."/>
        </authorList>
    </citation>
    <scope>NUCLEOTIDE SEQUENCE [LARGE SCALE GENOMIC DNA]</scope>
    <source>
        <strain evidence="2">ACAM 615</strain>
    </source>
</reference>
<protein>
    <submittedName>
        <fullName evidence="1">Uncharacterized protein</fullName>
    </submittedName>
</protein>